<dbReference type="InterPro" id="IPR016035">
    <property type="entry name" value="Acyl_Trfase/lysoPLipase"/>
</dbReference>
<dbReference type="SUPFAM" id="SSF52151">
    <property type="entry name" value="FabD/lysophospholipase-like"/>
    <property type="match status" value="1"/>
</dbReference>
<keyword evidence="3" id="KW-1185">Reference proteome</keyword>
<sequence>MLYSSHRYLLPFNSPRFLRPSSTSNLPSTMASSSLVLPSASLNHHVPFDAHDSLSLKSSSSVCFRGLKHGFQRLNLGKSRVSMSVSAGSTTAVDDALFVNYKPTTAFLFPGQGAQAVGMGQEAHKVPAAAELYNKANEILGFDILDVCINGPKEKLDSTVLSQACFHCISSFLLPAIYVSSLAAVEILRSRDGGQQIIDSVDVTCGLSLGEYTALAFAGAFSFEDGLKLVKLRGQAMQEAADAAKGAMVSIIGLDSDKVQLLCDAANEEVEEAEKVQIANFLCTGNYAVSGGVKGIEAVEAKAKSFKARMTVRLAVAGAFHTRFMNPALSQLESALSATQINTPRIPVISNVDAQPHADPETIKKILARQVTSPVQWESTVKTLLSRGLEKSYELGPGKVIAGIVKRMDKTSPIENISV</sequence>
<dbReference type="Proteomes" id="UP001408789">
    <property type="component" value="Unassembled WGS sequence"/>
</dbReference>
<evidence type="ECO:0000313" key="2">
    <source>
        <dbReference type="EMBL" id="KAK9069090.1"/>
    </source>
</evidence>
<dbReference type="GO" id="GO:0004314">
    <property type="term" value="F:[acyl-carrier-protein] S-malonyltransferase activity"/>
    <property type="evidence" value="ECO:0007669"/>
    <property type="project" value="InterPro"/>
</dbReference>
<dbReference type="Pfam" id="PF00698">
    <property type="entry name" value="Acyl_transf_1"/>
    <property type="match status" value="1"/>
</dbReference>
<evidence type="ECO:0000313" key="3">
    <source>
        <dbReference type="Proteomes" id="UP001408789"/>
    </source>
</evidence>
<reference evidence="2 3" key="1">
    <citation type="submission" date="2024-04" db="EMBL/GenBank/DDBJ databases">
        <title>The reference genome of an endangered Asteraceae, Deinandra increscens subsp. villosa, native to the Central Coast of California.</title>
        <authorList>
            <person name="Guilliams M."/>
            <person name="Hasenstab-Lehman K."/>
            <person name="Meyer R."/>
            <person name="Mcevoy S."/>
        </authorList>
    </citation>
    <scope>NUCLEOTIDE SEQUENCE [LARGE SCALE GENOMIC DNA]</scope>
    <source>
        <tissue evidence="2">Leaf</tissue>
    </source>
</reference>
<dbReference type="AlphaFoldDB" id="A0AAP0H404"/>
<proteinExistence type="predicted"/>
<comment type="caution">
    <text evidence="2">The sequence shown here is derived from an EMBL/GenBank/DDBJ whole genome shotgun (WGS) entry which is preliminary data.</text>
</comment>
<dbReference type="InterPro" id="IPR014043">
    <property type="entry name" value="Acyl_transferase_dom"/>
</dbReference>
<dbReference type="NCBIfam" id="TIGR00128">
    <property type="entry name" value="fabD"/>
    <property type="match status" value="1"/>
</dbReference>
<dbReference type="Gene3D" id="3.40.366.10">
    <property type="entry name" value="Malonyl-Coenzyme A Acyl Carrier Protein, domain 2"/>
    <property type="match status" value="1"/>
</dbReference>
<dbReference type="EMBL" id="JBCNJP010000014">
    <property type="protein sequence ID" value="KAK9069090.1"/>
    <property type="molecule type" value="Genomic_DNA"/>
</dbReference>
<dbReference type="InterPro" id="IPR001227">
    <property type="entry name" value="Ac_transferase_dom_sf"/>
</dbReference>
<accession>A0AAP0H404</accession>
<dbReference type="SUPFAM" id="SSF55048">
    <property type="entry name" value="Probable ACP-binding domain of malonyl-CoA ACP transacylase"/>
    <property type="match status" value="1"/>
</dbReference>
<feature type="domain" description="Malonyl-CoA:ACP transacylase (MAT)" evidence="1">
    <location>
        <begin position="108"/>
        <end position="418"/>
    </location>
</feature>
<dbReference type="PANTHER" id="PTHR47170:SF2">
    <property type="entry name" value="MALONYL-COA:ACP TRANSACYLASE (MAT) DOMAIN-CONTAINING PROTEIN"/>
    <property type="match status" value="1"/>
</dbReference>
<dbReference type="Gene3D" id="3.30.70.250">
    <property type="entry name" value="Malonyl-CoA ACP transacylase, ACP-binding"/>
    <property type="match status" value="1"/>
</dbReference>
<name>A0AAP0H404_9ASTR</name>
<dbReference type="SMART" id="SM00827">
    <property type="entry name" value="PKS_AT"/>
    <property type="match status" value="1"/>
</dbReference>
<dbReference type="InterPro" id="IPR016036">
    <property type="entry name" value="Malonyl_transacylase_ACP-bd"/>
</dbReference>
<dbReference type="PANTHER" id="PTHR47170">
    <property type="entry name" value="MALONYL-COA ACP TRANSACYLASE, ACP-BINDING"/>
    <property type="match status" value="1"/>
</dbReference>
<dbReference type="InterPro" id="IPR052760">
    <property type="entry name" value="Mitochondrial_malonyltrans"/>
</dbReference>
<organism evidence="2 3">
    <name type="scientific">Deinandra increscens subsp. villosa</name>
    <dbReference type="NCBI Taxonomy" id="3103831"/>
    <lineage>
        <taxon>Eukaryota</taxon>
        <taxon>Viridiplantae</taxon>
        <taxon>Streptophyta</taxon>
        <taxon>Embryophyta</taxon>
        <taxon>Tracheophyta</taxon>
        <taxon>Spermatophyta</taxon>
        <taxon>Magnoliopsida</taxon>
        <taxon>eudicotyledons</taxon>
        <taxon>Gunneridae</taxon>
        <taxon>Pentapetalae</taxon>
        <taxon>asterids</taxon>
        <taxon>campanulids</taxon>
        <taxon>Asterales</taxon>
        <taxon>Asteraceae</taxon>
        <taxon>Asteroideae</taxon>
        <taxon>Heliantheae alliance</taxon>
        <taxon>Madieae</taxon>
        <taxon>Madiinae</taxon>
        <taxon>Deinandra</taxon>
    </lineage>
</organism>
<dbReference type="InterPro" id="IPR004410">
    <property type="entry name" value="Malonyl_CoA-ACP_transAc_FabD"/>
</dbReference>
<gene>
    <name evidence="2" type="ORF">SSX86_013206</name>
</gene>
<dbReference type="FunFam" id="3.30.70.250:FF:000004">
    <property type="entry name" value="Malonyl CoA-acyl carrier transacylase"/>
    <property type="match status" value="1"/>
</dbReference>
<evidence type="ECO:0000259" key="1">
    <source>
        <dbReference type="SMART" id="SM00827"/>
    </source>
</evidence>
<protein>
    <recommendedName>
        <fullName evidence="1">Malonyl-CoA:ACP transacylase (MAT) domain-containing protein</fullName>
    </recommendedName>
</protein>